<gene>
    <name evidence="3" type="ORF">DKT69_17010</name>
</gene>
<dbReference type="AlphaFoldDB" id="A0A317DKL4"/>
<dbReference type="GO" id="GO:0006355">
    <property type="term" value="P:regulation of DNA-templated transcription"/>
    <property type="evidence" value="ECO:0007669"/>
    <property type="project" value="InterPro"/>
</dbReference>
<dbReference type="OrthoDB" id="9814833at2"/>
<dbReference type="PROSITE" id="PS50937">
    <property type="entry name" value="HTH_MERR_2"/>
    <property type="match status" value="1"/>
</dbReference>
<dbReference type="InterPro" id="IPR036162">
    <property type="entry name" value="Resolvase-like_N_sf"/>
</dbReference>
<dbReference type="CDD" id="cd04761">
    <property type="entry name" value="HTH_MerR-SF"/>
    <property type="match status" value="1"/>
</dbReference>
<dbReference type="InterPro" id="IPR009061">
    <property type="entry name" value="DNA-bd_dom_put_sf"/>
</dbReference>
<protein>
    <submittedName>
        <fullName evidence="3">IS607 family transposase</fullName>
    </submittedName>
</protein>
<accession>A0A317DKL4</accession>
<dbReference type="SUPFAM" id="SSF46955">
    <property type="entry name" value="Putative DNA-binding domain"/>
    <property type="match status" value="1"/>
</dbReference>
<dbReference type="Gene3D" id="3.40.50.1390">
    <property type="entry name" value="Resolvase, N-terminal catalytic domain"/>
    <property type="match status" value="1"/>
</dbReference>
<comment type="caution">
    <text evidence="3">The sequence shown here is derived from an EMBL/GenBank/DDBJ whole genome shotgun (WGS) entry which is preliminary data.</text>
</comment>
<dbReference type="CDD" id="cd03769">
    <property type="entry name" value="SR_IS607_transposase_like"/>
    <property type="match status" value="1"/>
</dbReference>
<dbReference type="PANTHER" id="PTHR36172:SF1">
    <property type="entry name" value="RESOLVASE-RELATED"/>
    <property type="match status" value="1"/>
</dbReference>
<evidence type="ECO:0000259" key="1">
    <source>
        <dbReference type="PROSITE" id="PS50937"/>
    </source>
</evidence>
<dbReference type="Gene3D" id="1.10.287.2170">
    <property type="match status" value="1"/>
</dbReference>
<dbReference type="EMBL" id="QGKS01000239">
    <property type="protein sequence ID" value="PWR14296.1"/>
    <property type="molecule type" value="Genomic_DNA"/>
</dbReference>
<dbReference type="GO" id="GO:0003677">
    <property type="term" value="F:DNA binding"/>
    <property type="evidence" value="ECO:0007669"/>
    <property type="project" value="InterPro"/>
</dbReference>
<dbReference type="InterPro" id="IPR041718">
    <property type="entry name" value="IS607_transposase-like"/>
</dbReference>
<dbReference type="InterPro" id="IPR048046">
    <property type="entry name" value="Transpos_IS607"/>
</dbReference>
<dbReference type="FunFam" id="3.40.50.1390:FF:000002">
    <property type="entry name" value="ORF1 in transposon ISC1904"/>
    <property type="match status" value="1"/>
</dbReference>
<dbReference type="Pfam" id="PF00376">
    <property type="entry name" value="MerR"/>
    <property type="match status" value="1"/>
</dbReference>
<dbReference type="SMART" id="SM00422">
    <property type="entry name" value="HTH_MERR"/>
    <property type="match status" value="1"/>
</dbReference>
<dbReference type="Pfam" id="PF00239">
    <property type="entry name" value="Resolvase"/>
    <property type="match status" value="1"/>
</dbReference>
<evidence type="ECO:0000313" key="3">
    <source>
        <dbReference type="EMBL" id="PWR14296.1"/>
    </source>
</evidence>
<dbReference type="InterPro" id="IPR000551">
    <property type="entry name" value="MerR-type_HTH_dom"/>
</dbReference>
<evidence type="ECO:0000259" key="2">
    <source>
        <dbReference type="PROSITE" id="PS51736"/>
    </source>
</evidence>
<proteinExistence type="predicted"/>
<dbReference type="GO" id="GO:0000150">
    <property type="term" value="F:DNA strand exchange activity"/>
    <property type="evidence" value="ECO:0007669"/>
    <property type="project" value="InterPro"/>
</dbReference>
<feature type="domain" description="HTH merR-type" evidence="1">
    <location>
        <begin position="4"/>
        <end position="52"/>
    </location>
</feature>
<dbReference type="PANTHER" id="PTHR36172">
    <property type="match status" value="1"/>
</dbReference>
<dbReference type="RefSeq" id="WP_109802516.1">
    <property type="nucleotide sequence ID" value="NZ_QGKS01000239.1"/>
</dbReference>
<sequence>MGSVYRIGEFAKRVGRSVSTVRRWEAEGPIAARRLPSGQRYFDDSDVRRVLQPGFDADRRKVVVYCRVSSPGQKADLASQVAAMQQFCLARGLAVDEWISEVGGGMNLRRKKFLALMDAVDRGEVGTLVVAHKDRLARFGFDFLEHVAARGGCEIVVANHESLSPQQELVEDLLAIVHTFSCRLYGLRRYEKELKGADLTVGDDR</sequence>
<dbReference type="Gene3D" id="1.10.1660.10">
    <property type="match status" value="1"/>
</dbReference>
<dbReference type="SUPFAM" id="SSF53041">
    <property type="entry name" value="Resolvase-like"/>
    <property type="match status" value="1"/>
</dbReference>
<dbReference type="InterPro" id="IPR051491">
    <property type="entry name" value="Recombinase/Transposase-rel"/>
</dbReference>
<reference evidence="3 4" key="1">
    <citation type="submission" date="2018-05" db="EMBL/GenBank/DDBJ databases">
        <title>Micromonosporas from Atacama Desert.</title>
        <authorList>
            <person name="Carro L."/>
            <person name="Golinska P."/>
            <person name="Klenk H.-P."/>
            <person name="Goodfellow M."/>
        </authorList>
    </citation>
    <scope>NUCLEOTIDE SEQUENCE [LARGE SCALE GENOMIC DNA]</scope>
    <source>
        <strain evidence="3 4">4G51</strain>
    </source>
</reference>
<dbReference type="SMART" id="SM00857">
    <property type="entry name" value="Resolvase"/>
    <property type="match status" value="1"/>
</dbReference>
<dbReference type="NCBIfam" id="NF033518">
    <property type="entry name" value="transpos_IS607"/>
    <property type="match status" value="1"/>
</dbReference>
<dbReference type="InterPro" id="IPR006119">
    <property type="entry name" value="Resolv_N"/>
</dbReference>
<feature type="domain" description="Resolvase/invertase-type recombinase catalytic" evidence="2">
    <location>
        <begin position="61"/>
        <end position="204"/>
    </location>
</feature>
<organism evidence="3 4">
    <name type="scientific">Micromonospora sicca</name>
    <dbReference type="NCBI Taxonomy" id="2202420"/>
    <lineage>
        <taxon>Bacteria</taxon>
        <taxon>Bacillati</taxon>
        <taxon>Actinomycetota</taxon>
        <taxon>Actinomycetes</taxon>
        <taxon>Micromonosporales</taxon>
        <taxon>Micromonosporaceae</taxon>
        <taxon>Micromonospora</taxon>
    </lineage>
</organism>
<name>A0A317DKL4_9ACTN</name>
<evidence type="ECO:0000313" key="4">
    <source>
        <dbReference type="Proteomes" id="UP000246050"/>
    </source>
</evidence>
<dbReference type="Proteomes" id="UP000246050">
    <property type="component" value="Unassembled WGS sequence"/>
</dbReference>
<dbReference type="PROSITE" id="PS51736">
    <property type="entry name" value="RECOMBINASES_3"/>
    <property type="match status" value="1"/>
</dbReference>